<feature type="region of interest" description="Disordered" evidence="1">
    <location>
        <begin position="20"/>
        <end position="77"/>
    </location>
</feature>
<gene>
    <name evidence="3" type="ORF">DM02DRAFT_655120</name>
</gene>
<evidence type="ECO:0000256" key="1">
    <source>
        <dbReference type="SAM" id="MobiDB-lite"/>
    </source>
</evidence>
<keyword evidence="4" id="KW-1185">Reference proteome</keyword>
<feature type="signal peptide" evidence="2">
    <location>
        <begin position="1"/>
        <end position="20"/>
    </location>
</feature>
<proteinExistence type="predicted"/>
<accession>A0A2V1DRF4</accession>
<keyword evidence="2" id="KW-0732">Signal</keyword>
<dbReference type="EMBL" id="KZ805368">
    <property type="protein sequence ID" value="PVI00747.1"/>
    <property type="molecule type" value="Genomic_DNA"/>
</dbReference>
<evidence type="ECO:0000256" key="2">
    <source>
        <dbReference type="SAM" id="SignalP"/>
    </source>
</evidence>
<dbReference type="Proteomes" id="UP000244855">
    <property type="component" value="Unassembled WGS sequence"/>
</dbReference>
<feature type="compositionally biased region" description="Low complexity" evidence="1">
    <location>
        <begin position="37"/>
        <end position="56"/>
    </location>
</feature>
<feature type="compositionally biased region" description="Polar residues" evidence="1">
    <location>
        <begin position="284"/>
        <end position="294"/>
    </location>
</feature>
<feature type="chain" id="PRO_5015876140" evidence="2">
    <location>
        <begin position="21"/>
        <end position="385"/>
    </location>
</feature>
<reference evidence="3 4" key="1">
    <citation type="journal article" date="2018" name="Sci. Rep.">
        <title>Comparative genomics provides insights into the lifestyle and reveals functional heterogeneity of dark septate endophytic fungi.</title>
        <authorList>
            <person name="Knapp D.G."/>
            <person name="Nemeth J.B."/>
            <person name="Barry K."/>
            <person name="Hainaut M."/>
            <person name="Henrissat B."/>
            <person name="Johnson J."/>
            <person name="Kuo A."/>
            <person name="Lim J.H.P."/>
            <person name="Lipzen A."/>
            <person name="Nolan M."/>
            <person name="Ohm R.A."/>
            <person name="Tamas L."/>
            <person name="Grigoriev I.V."/>
            <person name="Spatafora J.W."/>
            <person name="Nagy L.G."/>
            <person name="Kovacs G.M."/>
        </authorList>
    </citation>
    <scope>NUCLEOTIDE SEQUENCE [LARGE SCALE GENOMIC DNA]</scope>
    <source>
        <strain evidence="3 4">DSE2036</strain>
    </source>
</reference>
<dbReference type="AlphaFoldDB" id="A0A2V1DRF4"/>
<evidence type="ECO:0000313" key="3">
    <source>
        <dbReference type="EMBL" id="PVI00747.1"/>
    </source>
</evidence>
<organism evidence="3 4">
    <name type="scientific">Periconia macrospinosa</name>
    <dbReference type="NCBI Taxonomy" id="97972"/>
    <lineage>
        <taxon>Eukaryota</taxon>
        <taxon>Fungi</taxon>
        <taxon>Dikarya</taxon>
        <taxon>Ascomycota</taxon>
        <taxon>Pezizomycotina</taxon>
        <taxon>Dothideomycetes</taxon>
        <taxon>Pleosporomycetidae</taxon>
        <taxon>Pleosporales</taxon>
        <taxon>Massarineae</taxon>
        <taxon>Periconiaceae</taxon>
        <taxon>Periconia</taxon>
    </lineage>
</organism>
<sequence length="385" mass="41431">MRFLVSFVSATALLASGIYAADNNPTTPGQATSSKNGGSSRPPSRAGSSRPPSRAGKGTAPVPPEGAPNAPPRTLPSNDYEVELAIQKWFREPHTADVFSTAADTSGGWETWAQVELERIFKEDFDDDFKKDLVKGTRDIREQSYVYQPNSKTKRSPIADFVLPQTTDKKGMIIELKVELKPIKGNDDLKERIENDKSKERNVAKGFEDFSFVTLALAFTPEAHGRLEQSKMKKVPGASVKFGKAPNQRTMVAYYMKHPEAQAGISASVQKLIMDLNEGKVTGGVTTPNLSPDTSPERGPDDSPLANKGKKPSQSAAGGLPGSRDHSQSRTGPQNQAGSQAGPADGTGAQSERTRGRPGARVLPDRKAISKPSPLPPRSLAGRRM</sequence>
<protein>
    <submittedName>
        <fullName evidence="3">Uncharacterized protein</fullName>
    </submittedName>
</protein>
<evidence type="ECO:0000313" key="4">
    <source>
        <dbReference type="Proteomes" id="UP000244855"/>
    </source>
</evidence>
<dbReference type="OrthoDB" id="5233271at2759"/>
<feature type="compositionally biased region" description="Polar residues" evidence="1">
    <location>
        <begin position="329"/>
        <end position="339"/>
    </location>
</feature>
<name>A0A2V1DRF4_9PLEO</name>
<feature type="region of interest" description="Disordered" evidence="1">
    <location>
        <begin position="280"/>
        <end position="385"/>
    </location>
</feature>
<feature type="compositionally biased region" description="Polar residues" evidence="1">
    <location>
        <begin position="23"/>
        <end position="36"/>
    </location>
</feature>
<feature type="compositionally biased region" description="Pro residues" evidence="1">
    <location>
        <begin position="61"/>
        <end position="74"/>
    </location>
</feature>